<dbReference type="KEGG" id="slt:Slit_2141"/>
<evidence type="ECO:0000256" key="2">
    <source>
        <dbReference type="SAM" id="SignalP"/>
    </source>
</evidence>
<protein>
    <submittedName>
        <fullName evidence="3">Flagellar biosynthetic protein</fullName>
    </submittedName>
</protein>
<dbReference type="OrthoDB" id="5523946at2"/>
<dbReference type="RefSeq" id="WP_013030267.1">
    <property type="nucleotide sequence ID" value="NC_013959.1"/>
</dbReference>
<proteinExistence type="predicted"/>
<sequence length="220" mass="23313" precursor="true">MKMNVSLRSLMLIAALAVLTGCATSRSEVKLGGMDTANYTVTKSKVVLIRSVTDERVFEQEPSDPSTPSLGGEGANGASADTKARAIGRKRGGFGKALGDVLLENGQTVAGVVRENLTTAFKQAGYRTTSSAAEAGPSPMIVDVHIKQFWAWVQPGFWALTLNSHITTDLEISGTAAPTVVSVSEKDSRQLVTDSAWIEIVDKTLKDYREQASAKAAGLP</sequence>
<evidence type="ECO:0000313" key="4">
    <source>
        <dbReference type="Proteomes" id="UP000001625"/>
    </source>
</evidence>
<dbReference type="Proteomes" id="UP000001625">
    <property type="component" value="Chromosome"/>
</dbReference>
<keyword evidence="4" id="KW-1185">Reference proteome</keyword>
<dbReference type="PROSITE" id="PS51257">
    <property type="entry name" value="PROKAR_LIPOPROTEIN"/>
    <property type="match status" value="1"/>
</dbReference>
<feature type="signal peptide" evidence="2">
    <location>
        <begin position="1"/>
        <end position="23"/>
    </location>
</feature>
<organism evidence="3 4">
    <name type="scientific">Sideroxydans lithotrophicus (strain ES-1)</name>
    <dbReference type="NCBI Taxonomy" id="580332"/>
    <lineage>
        <taxon>Bacteria</taxon>
        <taxon>Pseudomonadati</taxon>
        <taxon>Pseudomonadota</taxon>
        <taxon>Betaproteobacteria</taxon>
        <taxon>Nitrosomonadales</taxon>
        <taxon>Gallionellaceae</taxon>
        <taxon>Sideroxydans</taxon>
    </lineage>
</organism>
<dbReference type="STRING" id="580332.Slit_2141"/>
<evidence type="ECO:0000313" key="3">
    <source>
        <dbReference type="EMBL" id="ADE12369.1"/>
    </source>
</evidence>
<dbReference type="AlphaFoldDB" id="D5CUI2"/>
<feature type="region of interest" description="Disordered" evidence="1">
    <location>
        <begin position="57"/>
        <end position="82"/>
    </location>
</feature>
<feature type="chain" id="PRO_5003070141" evidence="2">
    <location>
        <begin position="24"/>
        <end position="220"/>
    </location>
</feature>
<keyword evidence="3" id="KW-0969">Cilium</keyword>
<keyword evidence="2" id="KW-0732">Signal</keyword>
<keyword evidence="3" id="KW-0966">Cell projection</keyword>
<name>D5CUI2_SIDLE</name>
<gene>
    <name evidence="3" type="ordered locus">Slit_2141</name>
</gene>
<reference evidence="3 4" key="1">
    <citation type="submission" date="2010-03" db="EMBL/GenBank/DDBJ databases">
        <title>Complete sequence of Sideroxydans lithotrophicus ES-1.</title>
        <authorList>
            <consortium name="US DOE Joint Genome Institute"/>
            <person name="Lucas S."/>
            <person name="Copeland A."/>
            <person name="Lapidus A."/>
            <person name="Cheng J.-F."/>
            <person name="Bruce D."/>
            <person name="Goodwin L."/>
            <person name="Pitluck S."/>
            <person name="Munk A.C."/>
            <person name="Detter J.C."/>
            <person name="Han C."/>
            <person name="Tapia R."/>
            <person name="Larimer F."/>
            <person name="Land M."/>
            <person name="Hauser L."/>
            <person name="Kyrpides N."/>
            <person name="Ivanova N."/>
            <person name="Emerson D."/>
            <person name="Woyke T."/>
        </authorList>
    </citation>
    <scope>NUCLEOTIDE SEQUENCE [LARGE SCALE GENOMIC DNA]</scope>
    <source>
        <strain evidence="3 4">ES-1</strain>
    </source>
</reference>
<keyword evidence="3" id="KW-0282">Flagellum</keyword>
<accession>D5CUI2</accession>
<dbReference type="eggNOG" id="ENOG5032W67">
    <property type="taxonomic scope" value="Bacteria"/>
</dbReference>
<dbReference type="HOGENOM" id="CLU_1298875_0_0_4"/>
<evidence type="ECO:0000256" key="1">
    <source>
        <dbReference type="SAM" id="MobiDB-lite"/>
    </source>
</evidence>
<dbReference type="EMBL" id="CP001965">
    <property type="protein sequence ID" value="ADE12369.1"/>
    <property type="molecule type" value="Genomic_DNA"/>
</dbReference>